<reference evidence="2" key="1">
    <citation type="submission" date="2022-10" db="EMBL/GenBank/DDBJ databases">
        <title>Culturing micro-colonial fungi from biological soil crusts in the Mojave desert and describing Neophaeococcomyces mojavensis, and introducing the new genera and species Taxawa tesnikishii.</title>
        <authorList>
            <person name="Kurbessoian T."/>
            <person name="Stajich J.E."/>
        </authorList>
    </citation>
    <scope>NUCLEOTIDE SEQUENCE</scope>
    <source>
        <strain evidence="2">TK_41</strain>
    </source>
</reference>
<dbReference type="PANTHER" id="PTHR35563">
    <property type="entry name" value="BARREL METAL-DEPENDENT HYDROLASE, PUTATIVE (AFU_ORTHOLOGUE AFUA_1G16240)-RELATED"/>
    <property type="match status" value="1"/>
</dbReference>
<evidence type="ECO:0000313" key="2">
    <source>
        <dbReference type="EMBL" id="KAJ9609912.1"/>
    </source>
</evidence>
<sequence length="296" mass="33981">MAERQFVLPKGAWDSHVHIVDEDHWKINEDAPFHPKQANLDHLLAFEKSIGIDHVCIVAMSVYMTDNACNFDGLRRLNGKGHGIAIIDPDTITDEELDEMHLVGFRGVRINLRTRSQTYGAEVWRQILPKYAARLKRLNWVIQIFVSMDQIEHIAPIVPSLGLRVVFDHVGHPEAGRSPMAQPGCNELYQLLEQNRDVFVKLSGLYRLPDVPELDTHVRKLPQIAPDQIVWASDWPHTGGPEFNPGGNAKEIQDFLVVDIPAFIRQCVGWCYGDEKLIRKIWVDNPRRLWDYQEMD</sequence>
<evidence type="ECO:0000313" key="3">
    <source>
        <dbReference type="Proteomes" id="UP001172673"/>
    </source>
</evidence>
<keyword evidence="3" id="KW-1185">Reference proteome</keyword>
<dbReference type="Pfam" id="PF04909">
    <property type="entry name" value="Amidohydro_2"/>
    <property type="match status" value="1"/>
</dbReference>
<dbReference type="EMBL" id="JAPDRK010000008">
    <property type="protein sequence ID" value="KAJ9609912.1"/>
    <property type="molecule type" value="Genomic_DNA"/>
</dbReference>
<evidence type="ECO:0000259" key="1">
    <source>
        <dbReference type="Pfam" id="PF04909"/>
    </source>
</evidence>
<dbReference type="Proteomes" id="UP001172673">
    <property type="component" value="Unassembled WGS sequence"/>
</dbReference>
<dbReference type="InterPro" id="IPR032466">
    <property type="entry name" value="Metal_Hydrolase"/>
</dbReference>
<feature type="domain" description="Amidohydrolase-related" evidence="1">
    <location>
        <begin position="14"/>
        <end position="291"/>
    </location>
</feature>
<protein>
    <recommendedName>
        <fullName evidence="1">Amidohydrolase-related domain-containing protein</fullName>
    </recommendedName>
</protein>
<gene>
    <name evidence="2" type="ORF">H2200_006241</name>
</gene>
<dbReference type="GO" id="GO:0016787">
    <property type="term" value="F:hydrolase activity"/>
    <property type="evidence" value="ECO:0007669"/>
    <property type="project" value="InterPro"/>
</dbReference>
<dbReference type="InterPro" id="IPR052358">
    <property type="entry name" value="Aro_Compnd_Degr_Hydrolases"/>
</dbReference>
<dbReference type="AlphaFoldDB" id="A0AA39CJ71"/>
<accession>A0AA39CJ71</accession>
<dbReference type="Gene3D" id="3.20.20.140">
    <property type="entry name" value="Metal-dependent hydrolases"/>
    <property type="match status" value="1"/>
</dbReference>
<dbReference type="InterPro" id="IPR006680">
    <property type="entry name" value="Amidohydro-rel"/>
</dbReference>
<dbReference type="SUPFAM" id="SSF51556">
    <property type="entry name" value="Metallo-dependent hydrolases"/>
    <property type="match status" value="1"/>
</dbReference>
<proteinExistence type="predicted"/>
<dbReference type="PANTHER" id="PTHR35563:SF2">
    <property type="entry name" value="BARREL METAL-DEPENDENT HYDROLASE, PUTATIVE (AFU_ORTHOLOGUE AFUA_1G16240)-RELATED"/>
    <property type="match status" value="1"/>
</dbReference>
<organism evidence="2 3">
    <name type="scientific">Cladophialophora chaetospira</name>
    <dbReference type="NCBI Taxonomy" id="386627"/>
    <lineage>
        <taxon>Eukaryota</taxon>
        <taxon>Fungi</taxon>
        <taxon>Dikarya</taxon>
        <taxon>Ascomycota</taxon>
        <taxon>Pezizomycotina</taxon>
        <taxon>Eurotiomycetes</taxon>
        <taxon>Chaetothyriomycetidae</taxon>
        <taxon>Chaetothyriales</taxon>
        <taxon>Herpotrichiellaceae</taxon>
        <taxon>Cladophialophora</taxon>
    </lineage>
</organism>
<name>A0AA39CJ71_9EURO</name>
<comment type="caution">
    <text evidence="2">The sequence shown here is derived from an EMBL/GenBank/DDBJ whole genome shotgun (WGS) entry which is preliminary data.</text>
</comment>